<organism evidence="4 5">
    <name type="scientific">Stieleria bergensis</name>
    <dbReference type="NCBI Taxonomy" id="2528025"/>
    <lineage>
        <taxon>Bacteria</taxon>
        <taxon>Pseudomonadati</taxon>
        <taxon>Planctomycetota</taxon>
        <taxon>Planctomycetia</taxon>
        <taxon>Pirellulales</taxon>
        <taxon>Pirellulaceae</taxon>
        <taxon>Stieleria</taxon>
    </lineage>
</organism>
<dbReference type="Pfam" id="PF24681">
    <property type="entry name" value="Kelch_KLHDC2_KLHL20_DRC7"/>
    <property type="match status" value="1"/>
</dbReference>
<sequence length="431" mass="48313">MPVLDNTVQAVLGQPMSIGAFHQAVEQLSPKRLRKVLSRVVPLNDQDDAGVTALMRAVRSGNVDKIRLLLACGADPELTDHLDRTALDWAVSRDFIPGIELLLNYGVDRGYHPKYPRRPMDADLPVFEPGPEAWGEEMLPQTIGRALLDISIRKLAAQEDPFRPIPAIGMVRSLAALQLFLDEGDPLTDAPLFARCKYLGLEANGEIHCSRDEYLESGARVFGKTNGEVIKNPFYTDMVHSAASATTARFHFESWLEDCLPEGTPIWSNDRVGISLTRLANGNWVQIGGQYDDAPEYDYCVYNDVIEYDGRGEFTIYGYPKDVFPPTDHHSATLINDHLYVIGGLGDFIDDDLQQTNVYRWNIQSKQFEQVVTQGQSPQQLFKHTASYDPHRQAIIISGGKRHTDVSKPAECNEELFVLDLRNNTWSEVKV</sequence>
<dbReference type="PROSITE" id="PS50297">
    <property type="entry name" value="ANK_REP_REGION"/>
    <property type="match status" value="1"/>
</dbReference>
<dbReference type="PROSITE" id="PS50088">
    <property type="entry name" value="ANK_REPEAT"/>
    <property type="match status" value="1"/>
</dbReference>
<reference evidence="4 5" key="1">
    <citation type="submission" date="2019-02" db="EMBL/GenBank/DDBJ databases">
        <title>Deep-cultivation of Planctomycetes and their phenomic and genomic characterization uncovers novel biology.</title>
        <authorList>
            <person name="Wiegand S."/>
            <person name="Jogler M."/>
            <person name="Boedeker C."/>
            <person name="Pinto D."/>
            <person name="Vollmers J."/>
            <person name="Rivas-Marin E."/>
            <person name="Kohn T."/>
            <person name="Peeters S.H."/>
            <person name="Heuer A."/>
            <person name="Rast P."/>
            <person name="Oberbeckmann S."/>
            <person name="Bunk B."/>
            <person name="Jeske O."/>
            <person name="Meyerdierks A."/>
            <person name="Storesund J.E."/>
            <person name="Kallscheuer N."/>
            <person name="Luecker S."/>
            <person name="Lage O.M."/>
            <person name="Pohl T."/>
            <person name="Merkel B.J."/>
            <person name="Hornburger P."/>
            <person name="Mueller R.-W."/>
            <person name="Bruemmer F."/>
            <person name="Labrenz M."/>
            <person name="Spormann A.M."/>
            <person name="Op den Camp H."/>
            <person name="Overmann J."/>
            <person name="Amann R."/>
            <person name="Jetten M.S.M."/>
            <person name="Mascher T."/>
            <person name="Medema M.H."/>
            <person name="Devos D.P."/>
            <person name="Kaster A.-K."/>
            <person name="Ovreas L."/>
            <person name="Rohde M."/>
            <person name="Galperin M.Y."/>
            <person name="Jogler C."/>
        </authorList>
    </citation>
    <scope>NUCLEOTIDE SEQUENCE [LARGE SCALE GENOMIC DNA]</scope>
    <source>
        <strain evidence="4 5">SV_7m_r</strain>
    </source>
</reference>
<protein>
    <submittedName>
        <fullName evidence="4">N-acetylneuraminate epimerase</fullName>
        <ecNumber evidence="4">5.1.3.24</ecNumber>
    </submittedName>
</protein>
<evidence type="ECO:0000313" key="5">
    <source>
        <dbReference type="Proteomes" id="UP000315003"/>
    </source>
</evidence>
<dbReference type="EC" id="5.1.3.24" evidence="4"/>
<dbReference type="AlphaFoldDB" id="A0A517SYQ8"/>
<dbReference type="Gene3D" id="1.25.40.20">
    <property type="entry name" value="Ankyrin repeat-containing domain"/>
    <property type="match status" value="1"/>
</dbReference>
<accession>A0A517SYQ8</accession>
<dbReference type="PANTHER" id="PTHR46093:SF18">
    <property type="entry name" value="FIBRONECTIN TYPE-III DOMAIN-CONTAINING PROTEIN"/>
    <property type="match status" value="1"/>
</dbReference>
<dbReference type="SUPFAM" id="SSF48403">
    <property type="entry name" value="Ankyrin repeat"/>
    <property type="match status" value="1"/>
</dbReference>
<evidence type="ECO:0000313" key="4">
    <source>
        <dbReference type="EMBL" id="QDT61266.1"/>
    </source>
</evidence>
<dbReference type="Pfam" id="PF12796">
    <property type="entry name" value="Ank_2"/>
    <property type="match status" value="1"/>
</dbReference>
<keyword evidence="2" id="KW-0677">Repeat</keyword>
<dbReference type="InterPro" id="IPR011043">
    <property type="entry name" value="Gal_Oxase/kelch_b-propeller"/>
</dbReference>
<dbReference type="SUPFAM" id="SSF50965">
    <property type="entry name" value="Galactose oxidase, central domain"/>
    <property type="match status" value="1"/>
</dbReference>
<proteinExistence type="predicted"/>
<keyword evidence="5" id="KW-1185">Reference proteome</keyword>
<dbReference type="InterPro" id="IPR015915">
    <property type="entry name" value="Kelch-typ_b-propeller"/>
</dbReference>
<dbReference type="SMART" id="SM00248">
    <property type="entry name" value="ANK"/>
    <property type="match status" value="2"/>
</dbReference>
<evidence type="ECO:0000256" key="2">
    <source>
        <dbReference type="ARBA" id="ARBA00022737"/>
    </source>
</evidence>
<dbReference type="InterPro" id="IPR002110">
    <property type="entry name" value="Ankyrin_rpt"/>
</dbReference>
<dbReference type="GO" id="GO:0016853">
    <property type="term" value="F:isomerase activity"/>
    <property type="evidence" value="ECO:0007669"/>
    <property type="project" value="UniProtKB-KW"/>
</dbReference>
<evidence type="ECO:0000256" key="3">
    <source>
        <dbReference type="PROSITE-ProRule" id="PRU00023"/>
    </source>
</evidence>
<dbReference type="RefSeq" id="WP_419187548.1">
    <property type="nucleotide sequence ID" value="NZ_CP036272.1"/>
</dbReference>
<dbReference type="PANTHER" id="PTHR46093">
    <property type="entry name" value="ACYL-COA-BINDING DOMAIN-CONTAINING PROTEIN 5"/>
    <property type="match status" value="1"/>
</dbReference>
<keyword evidence="1" id="KW-0880">Kelch repeat</keyword>
<keyword evidence="3" id="KW-0040">ANK repeat</keyword>
<dbReference type="InterPro" id="IPR036770">
    <property type="entry name" value="Ankyrin_rpt-contain_sf"/>
</dbReference>
<keyword evidence="4" id="KW-0413">Isomerase</keyword>
<feature type="repeat" description="ANK" evidence="3">
    <location>
        <begin position="49"/>
        <end position="81"/>
    </location>
</feature>
<gene>
    <name evidence="4" type="primary">nanM_1</name>
    <name evidence="4" type="ORF">SV7mr_38000</name>
</gene>
<dbReference type="Proteomes" id="UP000315003">
    <property type="component" value="Chromosome"/>
</dbReference>
<name>A0A517SYQ8_9BACT</name>
<evidence type="ECO:0000256" key="1">
    <source>
        <dbReference type="ARBA" id="ARBA00022441"/>
    </source>
</evidence>
<dbReference type="EMBL" id="CP036272">
    <property type="protein sequence ID" value="QDT61266.1"/>
    <property type="molecule type" value="Genomic_DNA"/>
</dbReference>
<dbReference type="Gene3D" id="2.120.10.80">
    <property type="entry name" value="Kelch-type beta propeller"/>
    <property type="match status" value="1"/>
</dbReference>